<evidence type="ECO:0000313" key="1">
    <source>
        <dbReference type="EMBL" id="BAD94146.1"/>
    </source>
</evidence>
<organism evidence="1">
    <name type="scientific">Arabidopsis thaliana</name>
    <name type="common">Mouse-ear cress</name>
    <dbReference type="NCBI Taxonomy" id="3702"/>
    <lineage>
        <taxon>Eukaryota</taxon>
        <taxon>Viridiplantae</taxon>
        <taxon>Streptophyta</taxon>
        <taxon>Embryophyta</taxon>
        <taxon>Tracheophyta</taxon>
        <taxon>Spermatophyta</taxon>
        <taxon>Magnoliopsida</taxon>
        <taxon>eudicotyledons</taxon>
        <taxon>Gunneridae</taxon>
        <taxon>Pentapetalae</taxon>
        <taxon>rosids</taxon>
        <taxon>malvids</taxon>
        <taxon>Brassicales</taxon>
        <taxon>Brassicaceae</taxon>
        <taxon>Camelineae</taxon>
        <taxon>Arabidopsis</taxon>
    </lineage>
</organism>
<dbReference type="AlphaFoldDB" id="Q56ZX7"/>
<accession>Q56ZX7</accession>
<name>Q56ZX7_ARATH</name>
<protein>
    <submittedName>
        <fullName evidence="1">Uncharacterized protein</fullName>
    </submittedName>
</protein>
<dbReference type="EMBL" id="AK220833">
    <property type="protein sequence ID" value="BAD94146.1"/>
    <property type="molecule type" value="mRNA"/>
</dbReference>
<sequence>MFEAQLLHLSKIATKHMRFIYIL</sequence>
<reference evidence="1" key="1">
    <citation type="submission" date="2005-03" db="EMBL/GenBank/DDBJ databases">
        <title>Large-scale analysis of RIKEN Arabidopsis full-length (RAFL) cDNAs.</title>
        <authorList>
            <person name="Totoki Y."/>
            <person name="Seki M."/>
            <person name="Ishida J."/>
            <person name="Nakajima M."/>
            <person name="Enju A."/>
            <person name="Kamiya A."/>
            <person name="Narusaka M."/>
            <person name="Shin-i T."/>
            <person name="Nakagawa M."/>
            <person name="Sakamoto N."/>
            <person name="Oishi K."/>
            <person name="Kohara Y."/>
            <person name="Kobayashi M."/>
            <person name="Toyoda A."/>
            <person name="Sakaki Y."/>
            <person name="Sakurai T."/>
            <person name="Iida K."/>
            <person name="Akiyama K."/>
            <person name="Satou M."/>
            <person name="Toyoda T."/>
            <person name="Konagaya A."/>
            <person name="Carninci P."/>
            <person name="Kawai J."/>
            <person name="Hayashizaki Y."/>
            <person name="Shinozaki K."/>
        </authorList>
    </citation>
    <scope>NUCLEOTIDE SEQUENCE</scope>
</reference>
<proteinExistence type="evidence at transcript level"/>